<dbReference type="Proteomes" id="UP000184241">
    <property type="component" value="Unassembled WGS sequence"/>
</dbReference>
<reference evidence="6 7" key="1">
    <citation type="submission" date="2016-11" db="EMBL/GenBank/DDBJ databases">
        <authorList>
            <person name="Jaros S."/>
            <person name="Januszkiewicz K."/>
            <person name="Wedrychowicz H."/>
        </authorList>
    </citation>
    <scope>NUCLEOTIDE SEQUENCE [LARGE SCALE GENOMIC DNA]</scope>
    <source>
        <strain evidence="6 7">DSM 6191</strain>
    </source>
</reference>
<keyword evidence="2" id="KW-0238">DNA-binding</keyword>
<keyword evidence="3" id="KW-0804">Transcription</keyword>
<dbReference type="SUPFAM" id="SSF46689">
    <property type="entry name" value="Homeodomain-like"/>
    <property type="match status" value="1"/>
</dbReference>
<keyword evidence="1" id="KW-0805">Transcription regulation</keyword>
<dbReference type="InterPro" id="IPR036388">
    <property type="entry name" value="WH-like_DNA-bd_sf"/>
</dbReference>
<evidence type="ECO:0000256" key="3">
    <source>
        <dbReference type="ARBA" id="ARBA00023163"/>
    </source>
</evidence>
<proteinExistence type="predicted"/>
<evidence type="ECO:0000256" key="1">
    <source>
        <dbReference type="ARBA" id="ARBA00023015"/>
    </source>
</evidence>
<evidence type="ECO:0000259" key="5">
    <source>
        <dbReference type="PROSITE" id="PS51464"/>
    </source>
</evidence>
<gene>
    <name evidence="6" type="ORF">SAMN02745941_00480</name>
</gene>
<dbReference type="Pfam" id="PF01380">
    <property type="entry name" value="SIS"/>
    <property type="match status" value="1"/>
</dbReference>
<dbReference type="PANTHER" id="PTHR30514">
    <property type="entry name" value="GLUCOKINASE"/>
    <property type="match status" value="1"/>
</dbReference>
<evidence type="ECO:0000313" key="7">
    <source>
        <dbReference type="Proteomes" id="UP000184241"/>
    </source>
</evidence>
<dbReference type="Gene3D" id="3.40.50.10490">
    <property type="entry name" value="Glucose-6-phosphate isomerase like protein, domain 1"/>
    <property type="match status" value="1"/>
</dbReference>
<name>A0A1M5UDB1_9CLOT</name>
<dbReference type="InterPro" id="IPR009057">
    <property type="entry name" value="Homeodomain-like_sf"/>
</dbReference>
<dbReference type="AlphaFoldDB" id="A0A1M5UDB1"/>
<dbReference type="InterPro" id="IPR035472">
    <property type="entry name" value="RpiR-like_SIS"/>
</dbReference>
<evidence type="ECO:0000313" key="6">
    <source>
        <dbReference type="EMBL" id="SHH60806.1"/>
    </source>
</evidence>
<evidence type="ECO:0000256" key="2">
    <source>
        <dbReference type="ARBA" id="ARBA00023125"/>
    </source>
</evidence>
<evidence type="ECO:0000259" key="4">
    <source>
        <dbReference type="PROSITE" id="PS51071"/>
    </source>
</evidence>
<dbReference type="PANTHER" id="PTHR30514:SF10">
    <property type="entry name" value="MURR_RPIR FAMILY TRANSCRIPTIONAL REGULATOR"/>
    <property type="match status" value="1"/>
</dbReference>
<organism evidence="6 7">
    <name type="scientific">Clostridium intestinale DSM 6191</name>
    <dbReference type="NCBI Taxonomy" id="1121320"/>
    <lineage>
        <taxon>Bacteria</taxon>
        <taxon>Bacillati</taxon>
        <taxon>Bacillota</taxon>
        <taxon>Clostridia</taxon>
        <taxon>Eubacteriales</taxon>
        <taxon>Clostridiaceae</taxon>
        <taxon>Clostridium</taxon>
    </lineage>
</organism>
<dbReference type="GO" id="GO:1901135">
    <property type="term" value="P:carbohydrate derivative metabolic process"/>
    <property type="evidence" value="ECO:0007669"/>
    <property type="project" value="InterPro"/>
</dbReference>
<feature type="domain" description="SIS" evidence="5">
    <location>
        <begin position="123"/>
        <end position="275"/>
    </location>
</feature>
<dbReference type="RefSeq" id="WP_073016343.1">
    <property type="nucleotide sequence ID" value="NZ_FQXU01000003.1"/>
</dbReference>
<sequence>MIIDKMQNLKNLTAQEQAVIEHIIKFPKDLLEMNVSELAKASYTSASTIIRVCKKLGTKGFGDLKFIYASEYPEMMKLKESLKTIPYDANSTIDDIIHTMPLIYSKAIDHTRSMIDRNVLINVISLMKKAKVIDIYGDGINNEVAKMFCYKLGEIGITSNAYSSIHWSHASFLQLENIPSFSILISHTGKNSNVIDAAKRLKKCNMPTLSISGNIDQRLAELTDYNIHIMTTENTLEFSNVIFTMSTQYILDILVASLLVHRYDVVLKTANKLKGARYEWMNDS</sequence>
<dbReference type="InterPro" id="IPR001347">
    <property type="entry name" value="SIS_dom"/>
</dbReference>
<dbReference type="GO" id="GO:0003700">
    <property type="term" value="F:DNA-binding transcription factor activity"/>
    <property type="evidence" value="ECO:0007669"/>
    <property type="project" value="InterPro"/>
</dbReference>
<dbReference type="EMBL" id="FQXU01000003">
    <property type="protein sequence ID" value="SHH60806.1"/>
    <property type="molecule type" value="Genomic_DNA"/>
</dbReference>
<dbReference type="CDD" id="cd05013">
    <property type="entry name" value="SIS_RpiR"/>
    <property type="match status" value="1"/>
</dbReference>
<dbReference type="Gene3D" id="1.10.10.10">
    <property type="entry name" value="Winged helix-like DNA-binding domain superfamily/Winged helix DNA-binding domain"/>
    <property type="match status" value="1"/>
</dbReference>
<dbReference type="InterPro" id="IPR000281">
    <property type="entry name" value="HTH_RpiR"/>
</dbReference>
<dbReference type="PROSITE" id="PS51071">
    <property type="entry name" value="HTH_RPIR"/>
    <property type="match status" value="1"/>
</dbReference>
<accession>A0A1M5UDB1</accession>
<dbReference type="Pfam" id="PF01418">
    <property type="entry name" value="HTH_6"/>
    <property type="match status" value="1"/>
</dbReference>
<dbReference type="SUPFAM" id="SSF53697">
    <property type="entry name" value="SIS domain"/>
    <property type="match status" value="1"/>
</dbReference>
<feature type="domain" description="HTH rpiR-type" evidence="4">
    <location>
        <begin position="1"/>
        <end position="75"/>
    </location>
</feature>
<dbReference type="GO" id="GO:0003677">
    <property type="term" value="F:DNA binding"/>
    <property type="evidence" value="ECO:0007669"/>
    <property type="project" value="UniProtKB-KW"/>
</dbReference>
<protein>
    <submittedName>
        <fullName evidence="6">Transcriptional regulator, RpiR family</fullName>
    </submittedName>
</protein>
<dbReference type="InterPro" id="IPR046348">
    <property type="entry name" value="SIS_dom_sf"/>
</dbReference>
<dbReference type="GO" id="GO:0097367">
    <property type="term" value="F:carbohydrate derivative binding"/>
    <property type="evidence" value="ECO:0007669"/>
    <property type="project" value="InterPro"/>
</dbReference>
<dbReference type="PROSITE" id="PS51464">
    <property type="entry name" value="SIS"/>
    <property type="match status" value="1"/>
</dbReference>
<dbReference type="InterPro" id="IPR047640">
    <property type="entry name" value="RpiR-like"/>
</dbReference>